<keyword evidence="16 20" id="KW-0131">Cell cycle</keyword>
<protein>
    <recommendedName>
        <fullName evidence="7 20">UDP-N-acetylenolpyruvoylglucosamine reductase</fullName>
        <ecNumber evidence="6 20">1.3.1.98</ecNumber>
    </recommendedName>
    <alternativeName>
        <fullName evidence="18 20">UDP-N-acetylmuramate dehydrogenase</fullName>
    </alternativeName>
</protein>
<comment type="subcellular location">
    <subcellularLocation>
        <location evidence="3 20">Cytoplasm</location>
    </subcellularLocation>
</comment>
<dbReference type="EC" id="1.3.1.98" evidence="6 20"/>
<dbReference type="InterPro" id="IPR016166">
    <property type="entry name" value="FAD-bd_PCMH"/>
</dbReference>
<keyword evidence="11 20" id="KW-0274">FAD</keyword>
<dbReference type="GO" id="GO:0008762">
    <property type="term" value="F:UDP-N-acetylmuramate dehydrogenase activity"/>
    <property type="evidence" value="ECO:0007669"/>
    <property type="project" value="UniProtKB-UniRule"/>
</dbReference>
<dbReference type="PANTHER" id="PTHR21071:SF4">
    <property type="entry name" value="UDP-N-ACETYLENOLPYRUVOYLGLUCOSAMINE REDUCTASE"/>
    <property type="match status" value="1"/>
</dbReference>
<dbReference type="PROSITE" id="PS51387">
    <property type="entry name" value="FAD_PCMH"/>
    <property type="match status" value="1"/>
</dbReference>
<feature type="domain" description="FAD-binding PCMH-type" evidence="21">
    <location>
        <begin position="16"/>
        <end position="180"/>
    </location>
</feature>
<dbReference type="SUPFAM" id="SSF56194">
    <property type="entry name" value="Uridine diphospho-N-Acetylenolpyruvylglucosamine reductase, MurB, C-terminal domain"/>
    <property type="match status" value="1"/>
</dbReference>
<dbReference type="GO" id="GO:0051301">
    <property type="term" value="P:cell division"/>
    <property type="evidence" value="ECO:0007669"/>
    <property type="project" value="UniProtKB-KW"/>
</dbReference>
<evidence type="ECO:0000256" key="11">
    <source>
        <dbReference type="ARBA" id="ARBA00022827"/>
    </source>
</evidence>
<dbReference type="EMBL" id="CP097966">
    <property type="protein sequence ID" value="URQ63616.1"/>
    <property type="molecule type" value="Genomic_DNA"/>
</dbReference>
<dbReference type="Pfam" id="PF01565">
    <property type="entry name" value="FAD_binding_4"/>
    <property type="match status" value="1"/>
</dbReference>
<evidence type="ECO:0000256" key="15">
    <source>
        <dbReference type="ARBA" id="ARBA00023002"/>
    </source>
</evidence>
<keyword evidence="10 20" id="KW-0285">Flavoprotein</keyword>
<evidence type="ECO:0000256" key="17">
    <source>
        <dbReference type="ARBA" id="ARBA00023316"/>
    </source>
</evidence>
<evidence type="ECO:0000313" key="22">
    <source>
        <dbReference type="EMBL" id="URQ63616.1"/>
    </source>
</evidence>
<evidence type="ECO:0000256" key="14">
    <source>
        <dbReference type="ARBA" id="ARBA00022984"/>
    </source>
</evidence>
<proteinExistence type="inferred from homology"/>
<keyword evidence="9 20" id="KW-0132">Cell division</keyword>
<keyword evidence="12 20" id="KW-0521">NADP</keyword>
<evidence type="ECO:0000256" key="8">
    <source>
        <dbReference type="ARBA" id="ARBA00022490"/>
    </source>
</evidence>
<evidence type="ECO:0000256" key="18">
    <source>
        <dbReference type="ARBA" id="ARBA00031026"/>
    </source>
</evidence>
<comment type="catalytic activity">
    <reaction evidence="19 20">
        <text>UDP-N-acetyl-alpha-D-muramate + NADP(+) = UDP-N-acetyl-3-O-(1-carboxyvinyl)-alpha-D-glucosamine + NADPH + H(+)</text>
        <dbReference type="Rhea" id="RHEA:12248"/>
        <dbReference type="ChEBI" id="CHEBI:15378"/>
        <dbReference type="ChEBI" id="CHEBI:57783"/>
        <dbReference type="ChEBI" id="CHEBI:58349"/>
        <dbReference type="ChEBI" id="CHEBI:68483"/>
        <dbReference type="ChEBI" id="CHEBI:70757"/>
        <dbReference type="EC" id="1.3.1.98"/>
    </reaction>
</comment>
<keyword evidence="23" id="KW-1185">Reference proteome</keyword>
<sequence length="330" mass="37633">MNLIKKNLKHHNSFRLSSEAELFFEYENPNELKKLNDYCRKNNLRICALGEGTNTIFPRNFKDVVAKSKNKKFKVDKNTVKIGAGVNWNEAVFKTIKNGCFGLENLAGIPGSVGAAPIQNIGAYGSEISEFIKNLECFDIKKNKVVNFLNKDCKFGYRKSVFQLNKDLIINEVTLTLNQKFSPNSSYFSPGIFSVKEDSNDIEYAMNWANKIVELRESKIPNTSDYPNVGSFFKNPLVSEKFFQNNKKLEKLKTFKREGEQIKLSAAEMIDKSDLKGMRLNNLGISSKHSLVFVNFGITTSREVKELENRVIDVIMATYGIKLEREPIYL</sequence>
<dbReference type="Gene3D" id="3.30.465.10">
    <property type="match status" value="1"/>
</dbReference>
<evidence type="ECO:0000256" key="12">
    <source>
        <dbReference type="ARBA" id="ARBA00022857"/>
    </source>
</evidence>
<dbReference type="HAMAP" id="MF_00037">
    <property type="entry name" value="MurB"/>
    <property type="match status" value="1"/>
</dbReference>
<comment type="function">
    <text evidence="2 20">Cell wall formation.</text>
</comment>
<feature type="active site" evidence="20">
    <location>
        <position position="326"/>
    </location>
</feature>
<evidence type="ECO:0000256" key="2">
    <source>
        <dbReference type="ARBA" id="ARBA00003921"/>
    </source>
</evidence>
<dbReference type="Gene3D" id="3.90.78.10">
    <property type="entry name" value="UDP-N-acetylenolpyruvoylglucosamine reductase, C-terminal domain"/>
    <property type="match status" value="1"/>
</dbReference>
<dbReference type="InterPro" id="IPR036318">
    <property type="entry name" value="FAD-bd_PCMH-like_sf"/>
</dbReference>
<dbReference type="Proteomes" id="UP001056381">
    <property type="component" value="Chromosome"/>
</dbReference>
<dbReference type="InterPro" id="IPR011601">
    <property type="entry name" value="MurB_C"/>
</dbReference>
<keyword evidence="14 20" id="KW-0573">Peptidoglycan synthesis</keyword>
<dbReference type="SUPFAM" id="SSF56176">
    <property type="entry name" value="FAD-binding/transporter-associated domain-like"/>
    <property type="match status" value="1"/>
</dbReference>
<comment type="cofactor">
    <cofactor evidence="1 20">
        <name>FAD</name>
        <dbReference type="ChEBI" id="CHEBI:57692"/>
    </cofactor>
</comment>
<keyword evidence="8 20" id="KW-0963">Cytoplasm</keyword>
<evidence type="ECO:0000256" key="16">
    <source>
        <dbReference type="ARBA" id="ARBA00023306"/>
    </source>
</evidence>
<gene>
    <name evidence="20 22" type="primary">murB</name>
    <name evidence="22" type="ORF">M9B40_02315</name>
</gene>
<evidence type="ECO:0000256" key="4">
    <source>
        <dbReference type="ARBA" id="ARBA00004752"/>
    </source>
</evidence>
<dbReference type="NCBIfam" id="TIGR00179">
    <property type="entry name" value="murB"/>
    <property type="match status" value="1"/>
</dbReference>
<evidence type="ECO:0000259" key="21">
    <source>
        <dbReference type="PROSITE" id="PS51387"/>
    </source>
</evidence>
<dbReference type="GO" id="GO:0009252">
    <property type="term" value="P:peptidoglycan biosynthetic process"/>
    <property type="evidence" value="ECO:0007669"/>
    <property type="project" value="UniProtKB-UniRule"/>
</dbReference>
<evidence type="ECO:0000256" key="6">
    <source>
        <dbReference type="ARBA" id="ARBA00012518"/>
    </source>
</evidence>
<dbReference type="PANTHER" id="PTHR21071">
    <property type="entry name" value="UDP-N-ACETYLENOLPYRUVOYLGLUCOSAMINE REDUCTASE"/>
    <property type="match status" value="1"/>
</dbReference>
<comment type="pathway">
    <text evidence="4 20">Cell wall biogenesis; peptidoglycan biosynthesis.</text>
</comment>
<dbReference type="AlphaFoldDB" id="A0A9Q8X4M3"/>
<dbReference type="NCBIfam" id="NF000755">
    <property type="entry name" value="PRK00046.1"/>
    <property type="match status" value="1"/>
</dbReference>
<organism evidence="22 23">
    <name type="scientific">SAR86 cluster bacterium</name>
    <dbReference type="NCBI Taxonomy" id="2030880"/>
    <lineage>
        <taxon>Bacteria</taxon>
        <taxon>Pseudomonadati</taxon>
        <taxon>Pseudomonadota</taxon>
        <taxon>Gammaproteobacteria</taxon>
        <taxon>SAR86 cluster</taxon>
    </lineage>
</organism>
<evidence type="ECO:0000256" key="5">
    <source>
        <dbReference type="ARBA" id="ARBA00010485"/>
    </source>
</evidence>
<dbReference type="InterPro" id="IPR036635">
    <property type="entry name" value="MurB_C_sf"/>
</dbReference>
<dbReference type="InterPro" id="IPR016169">
    <property type="entry name" value="FAD-bd_PCMH_sub2"/>
</dbReference>
<reference evidence="22" key="1">
    <citation type="submission" date="2022-05" db="EMBL/GenBank/DDBJ databases">
        <title>Single-amplified genomics reveal most streamlined microbe among free-living bacteria.</title>
        <authorList>
            <person name="Roda-Garcia J."/>
            <person name="Haro-Moreno J.M."/>
            <person name="Rodriguez-Valera F."/>
            <person name="Almagro-Moreno S."/>
            <person name="Lopez-Perez M."/>
        </authorList>
    </citation>
    <scope>NUCLEOTIDE SEQUENCE</scope>
    <source>
        <strain evidence="22">TMED112-D2-2</strain>
    </source>
</reference>
<evidence type="ECO:0000256" key="19">
    <source>
        <dbReference type="ARBA" id="ARBA00048914"/>
    </source>
</evidence>
<dbReference type="GO" id="GO:0071555">
    <property type="term" value="P:cell wall organization"/>
    <property type="evidence" value="ECO:0007669"/>
    <property type="project" value="UniProtKB-KW"/>
</dbReference>
<evidence type="ECO:0000256" key="1">
    <source>
        <dbReference type="ARBA" id="ARBA00001974"/>
    </source>
</evidence>
<evidence type="ECO:0000256" key="9">
    <source>
        <dbReference type="ARBA" id="ARBA00022618"/>
    </source>
</evidence>
<dbReference type="GO" id="GO:0008360">
    <property type="term" value="P:regulation of cell shape"/>
    <property type="evidence" value="ECO:0007669"/>
    <property type="project" value="UniProtKB-KW"/>
</dbReference>
<dbReference type="Pfam" id="PF02873">
    <property type="entry name" value="MurB_C"/>
    <property type="match status" value="1"/>
</dbReference>
<evidence type="ECO:0000256" key="3">
    <source>
        <dbReference type="ARBA" id="ARBA00004496"/>
    </source>
</evidence>
<accession>A0A9Q8X4M3</accession>
<dbReference type="InterPro" id="IPR003170">
    <property type="entry name" value="MurB"/>
</dbReference>
<dbReference type="InterPro" id="IPR016167">
    <property type="entry name" value="FAD-bd_PCMH_sub1"/>
</dbReference>
<evidence type="ECO:0000256" key="10">
    <source>
        <dbReference type="ARBA" id="ARBA00022630"/>
    </source>
</evidence>
<feature type="active site" evidence="20">
    <location>
        <position position="158"/>
    </location>
</feature>
<keyword evidence="15 20" id="KW-0560">Oxidoreductase</keyword>
<keyword evidence="13 20" id="KW-0133">Cell shape</keyword>
<dbReference type="GO" id="GO:0005829">
    <property type="term" value="C:cytosol"/>
    <property type="evidence" value="ECO:0007669"/>
    <property type="project" value="TreeGrafter"/>
</dbReference>
<dbReference type="GO" id="GO:0071949">
    <property type="term" value="F:FAD binding"/>
    <property type="evidence" value="ECO:0007669"/>
    <property type="project" value="InterPro"/>
</dbReference>
<evidence type="ECO:0000313" key="23">
    <source>
        <dbReference type="Proteomes" id="UP001056381"/>
    </source>
</evidence>
<dbReference type="InterPro" id="IPR006094">
    <property type="entry name" value="Oxid_FAD_bind_N"/>
</dbReference>
<name>A0A9Q8X4M3_9GAMM</name>
<keyword evidence="17 20" id="KW-0961">Cell wall biogenesis/degradation</keyword>
<comment type="similarity">
    <text evidence="5 20">Belongs to the MurB family.</text>
</comment>
<evidence type="ECO:0000256" key="13">
    <source>
        <dbReference type="ARBA" id="ARBA00022960"/>
    </source>
</evidence>
<feature type="active site" description="Proton donor" evidence="20">
    <location>
        <position position="231"/>
    </location>
</feature>
<dbReference type="Gene3D" id="3.30.43.10">
    <property type="entry name" value="Uridine Diphospho-n-acetylenolpyruvylglucosamine Reductase, domain 2"/>
    <property type="match status" value="1"/>
</dbReference>
<evidence type="ECO:0000256" key="7">
    <source>
        <dbReference type="ARBA" id="ARBA00015188"/>
    </source>
</evidence>
<evidence type="ECO:0000256" key="20">
    <source>
        <dbReference type="HAMAP-Rule" id="MF_00037"/>
    </source>
</evidence>